<dbReference type="Gene3D" id="1.10.1660.10">
    <property type="match status" value="1"/>
</dbReference>
<keyword evidence="1 5" id="KW-0238">DNA-binding</keyword>
<evidence type="ECO:0000313" key="5">
    <source>
        <dbReference type="EMBL" id="TWD83337.1"/>
    </source>
</evidence>
<keyword evidence="6" id="KW-1185">Reference proteome</keyword>
<feature type="compositionally biased region" description="Basic and acidic residues" evidence="3">
    <location>
        <begin position="253"/>
        <end position="271"/>
    </location>
</feature>
<dbReference type="SUPFAM" id="SSF46955">
    <property type="entry name" value="Putative DNA-binding domain"/>
    <property type="match status" value="1"/>
</dbReference>
<dbReference type="SMART" id="SM00871">
    <property type="entry name" value="AraC_E_bind"/>
    <property type="match status" value="1"/>
</dbReference>
<protein>
    <submittedName>
        <fullName evidence="5">DNA-binding transcriptional MerR regulator</fullName>
    </submittedName>
</protein>
<dbReference type="Proteomes" id="UP000318380">
    <property type="component" value="Unassembled WGS sequence"/>
</dbReference>
<gene>
    <name evidence="5" type="ORF">FB561_4499</name>
</gene>
<dbReference type="EMBL" id="VIVK01000001">
    <property type="protein sequence ID" value="TWD83337.1"/>
    <property type="molecule type" value="Genomic_DNA"/>
</dbReference>
<dbReference type="PANTHER" id="PTHR30204:SF97">
    <property type="entry name" value="MERR FAMILY REGULATORY PROTEIN"/>
    <property type="match status" value="1"/>
</dbReference>
<feature type="region of interest" description="Disordered" evidence="3">
    <location>
        <begin position="253"/>
        <end position="280"/>
    </location>
</feature>
<dbReference type="InterPro" id="IPR047057">
    <property type="entry name" value="MerR_fam"/>
</dbReference>
<dbReference type="CDD" id="cd01107">
    <property type="entry name" value="HTH_BmrR"/>
    <property type="match status" value="1"/>
</dbReference>
<evidence type="ECO:0000259" key="4">
    <source>
        <dbReference type="PROSITE" id="PS50937"/>
    </source>
</evidence>
<evidence type="ECO:0000256" key="2">
    <source>
        <dbReference type="SAM" id="Coils"/>
    </source>
</evidence>
<dbReference type="InterPro" id="IPR009061">
    <property type="entry name" value="DNA-bd_dom_put_sf"/>
</dbReference>
<feature type="coiled-coil region" evidence="2">
    <location>
        <begin position="83"/>
        <end position="112"/>
    </location>
</feature>
<evidence type="ECO:0000256" key="1">
    <source>
        <dbReference type="ARBA" id="ARBA00023125"/>
    </source>
</evidence>
<dbReference type="PROSITE" id="PS50937">
    <property type="entry name" value="HTH_MERR_2"/>
    <property type="match status" value="1"/>
</dbReference>
<proteinExistence type="predicted"/>
<dbReference type="RefSeq" id="WP_238334971.1">
    <property type="nucleotide sequence ID" value="NZ_VIVK01000001.1"/>
</dbReference>
<dbReference type="Pfam" id="PF13411">
    <property type="entry name" value="MerR_1"/>
    <property type="match status" value="1"/>
</dbReference>
<dbReference type="AlphaFoldDB" id="A0A561BWW5"/>
<dbReference type="InterPro" id="IPR011256">
    <property type="entry name" value="Reg_factor_effector_dom_sf"/>
</dbReference>
<name>A0A561BWW5_9ACTN</name>
<dbReference type="GO" id="GO:0003700">
    <property type="term" value="F:DNA-binding transcription factor activity"/>
    <property type="evidence" value="ECO:0007669"/>
    <property type="project" value="InterPro"/>
</dbReference>
<feature type="domain" description="HTH merR-type" evidence="4">
    <location>
        <begin position="1"/>
        <end position="70"/>
    </location>
</feature>
<dbReference type="SMART" id="SM00422">
    <property type="entry name" value="HTH_MERR"/>
    <property type="match status" value="1"/>
</dbReference>
<keyword evidence="2" id="KW-0175">Coiled coil</keyword>
<dbReference type="Gene3D" id="3.20.80.10">
    <property type="entry name" value="Regulatory factor, effector binding domain"/>
    <property type="match status" value="1"/>
</dbReference>
<dbReference type="PANTHER" id="PTHR30204">
    <property type="entry name" value="REDOX-CYCLING DRUG-SENSING TRANSCRIPTIONAL ACTIVATOR SOXR"/>
    <property type="match status" value="1"/>
</dbReference>
<sequence length="280" mass="31088">MTIGDFARHGRVSVRMLRHYDGLGLLRPAHVDSATGYRYYDARQLWDLNQIVALKDLGFSLDQVGALRAADLSTDQLRGLLTMRRAELEAELADRESRLLEVESRLRALELEDQSAFDIVVKELPAVRLVALTATAATFTPEDIGPVIRPLCAELGDRLSAATVRPTGHLVCFYARVPDRRNSPDDRQADEDEVRIHAAVPADVSPGDELNGLIVVDLPATSAATTIHRGPMSGVLPAWQALARWVDENRRQSGRPSRELYLESPEDESHWVTELQEPLA</sequence>
<organism evidence="5 6">
    <name type="scientific">Kribbella amoyensis</name>
    <dbReference type="NCBI Taxonomy" id="996641"/>
    <lineage>
        <taxon>Bacteria</taxon>
        <taxon>Bacillati</taxon>
        <taxon>Actinomycetota</taxon>
        <taxon>Actinomycetes</taxon>
        <taxon>Propionibacteriales</taxon>
        <taxon>Kribbellaceae</taxon>
        <taxon>Kribbella</taxon>
    </lineage>
</organism>
<accession>A0A561BWW5</accession>
<evidence type="ECO:0000313" key="6">
    <source>
        <dbReference type="Proteomes" id="UP000318380"/>
    </source>
</evidence>
<dbReference type="GO" id="GO:0003677">
    <property type="term" value="F:DNA binding"/>
    <property type="evidence" value="ECO:0007669"/>
    <property type="project" value="UniProtKB-KW"/>
</dbReference>
<dbReference type="InterPro" id="IPR000551">
    <property type="entry name" value="MerR-type_HTH_dom"/>
</dbReference>
<dbReference type="InterPro" id="IPR010499">
    <property type="entry name" value="AraC_E-bd"/>
</dbReference>
<comment type="caution">
    <text evidence="5">The sequence shown here is derived from an EMBL/GenBank/DDBJ whole genome shotgun (WGS) entry which is preliminary data.</text>
</comment>
<evidence type="ECO:0000256" key="3">
    <source>
        <dbReference type="SAM" id="MobiDB-lite"/>
    </source>
</evidence>
<dbReference type="InterPro" id="IPR029442">
    <property type="entry name" value="GyrI-like"/>
</dbReference>
<dbReference type="SUPFAM" id="SSF55136">
    <property type="entry name" value="Probable bacterial effector-binding domain"/>
    <property type="match status" value="1"/>
</dbReference>
<dbReference type="Pfam" id="PF06445">
    <property type="entry name" value="GyrI-like"/>
    <property type="match status" value="1"/>
</dbReference>
<reference evidence="5 6" key="1">
    <citation type="submission" date="2019-06" db="EMBL/GenBank/DDBJ databases">
        <title>Sequencing the genomes of 1000 actinobacteria strains.</title>
        <authorList>
            <person name="Klenk H.-P."/>
        </authorList>
    </citation>
    <scope>NUCLEOTIDE SEQUENCE [LARGE SCALE GENOMIC DNA]</scope>
    <source>
        <strain evidence="5 6">DSM 24683</strain>
    </source>
</reference>